<keyword evidence="4" id="KW-1185">Reference proteome</keyword>
<keyword evidence="1" id="KW-0677">Repeat</keyword>
<dbReference type="InterPro" id="IPR027417">
    <property type="entry name" value="P-loop_NTPase"/>
</dbReference>
<accession>A0A6G1F4N2</accession>
<dbReference type="InterPro" id="IPR055414">
    <property type="entry name" value="LRR_R13L4/SHOC2-like"/>
</dbReference>
<dbReference type="GO" id="GO:0006952">
    <property type="term" value="P:defense response"/>
    <property type="evidence" value="ECO:0007669"/>
    <property type="project" value="UniProtKB-KW"/>
</dbReference>
<protein>
    <recommendedName>
        <fullName evidence="2">Thioredoxin domain-containing protein</fullName>
    </recommendedName>
</protein>
<dbReference type="InterPro" id="IPR013766">
    <property type="entry name" value="Thioredoxin_domain"/>
</dbReference>
<dbReference type="InterPro" id="IPR002182">
    <property type="entry name" value="NB-ARC"/>
</dbReference>
<dbReference type="Gene3D" id="3.40.30.10">
    <property type="entry name" value="Glutaredoxin"/>
    <property type="match status" value="1"/>
</dbReference>
<sequence length="505" mass="56860">MAPAVSASQDTAPPDSTAACWAKEVHELSYDVDDFADELTTQLHCGGDCSSSGTTASKKTNMIARLRGELHRRRWIADEVTWFRARVKEAIRRHESYNLARCTSRPREEDDERRRFLSLTLGMDVHGQLVGRDSMVESLVRWLADGERKRKVGSILGLGGVGKTTVATEIYRLHGRRLESPFECRAFVRTPRKPDMTKILTDMLSQLRPQHQHQSSDCLLHLRLILLELLPDCHNYIFTSIPEWTGKLDKLRILNIAVMKISQDDLDSLKGLAALTALSLHVQTAPAQRIIVGNEGFLALKYFMFVCTAPCMAFVEGAMLSVQRLNLRFNGNEFKQYGFVEPGFEHLVALEEISARIEGADCDESVKMEVESALSQERGGEEMVSIVEGMVAKCRRMEEFAHLMSQAMQSSKLVVIQFAASWCPSSRYMAPIFTEYAKKFVGAAFLTVDVDIRELKSVSRSYGIKGVPTFVFVKNEENIDMIVGPDEDSLRAKIQKHIAAPYFLR</sequence>
<dbReference type="SUPFAM" id="SSF52833">
    <property type="entry name" value="Thioredoxin-like"/>
    <property type="match status" value="1"/>
</dbReference>
<dbReference type="CDD" id="cd02947">
    <property type="entry name" value="TRX_family"/>
    <property type="match status" value="1"/>
</dbReference>
<feature type="domain" description="Thioredoxin" evidence="2">
    <location>
        <begin position="372"/>
        <end position="499"/>
    </location>
</feature>
<dbReference type="Gene3D" id="3.40.50.300">
    <property type="entry name" value="P-loop containing nucleotide triphosphate hydrolases"/>
    <property type="match status" value="1"/>
</dbReference>
<dbReference type="OrthoDB" id="621451at2759"/>
<proteinExistence type="predicted"/>
<reference evidence="3 4" key="1">
    <citation type="submission" date="2019-11" db="EMBL/GenBank/DDBJ databases">
        <title>Whole genome sequence of Oryza granulata.</title>
        <authorList>
            <person name="Li W."/>
        </authorList>
    </citation>
    <scope>NUCLEOTIDE SEQUENCE [LARGE SCALE GENOMIC DNA]</scope>
    <source>
        <strain evidence="4">cv. Menghai</strain>
        <tissue evidence="3">Leaf</tissue>
    </source>
</reference>
<organism evidence="3 4">
    <name type="scientific">Oryza meyeriana var. granulata</name>
    <dbReference type="NCBI Taxonomy" id="110450"/>
    <lineage>
        <taxon>Eukaryota</taxon>
        <taxon>Viridiplantae</taxon>
        <taxon>Streptophyta</taxon>
        <taxon>Embryophyta</taxon>
        <taxon>Tracheophyta</taxon>
        <taxon>Spermatophyta</taxon>
        <taxon>Magnoliopsida</taxon>
        <taxon>Liliopsida</taxon>
        <taxon>Poales</taxon>
        <taxon>Poaceae</taxon>
        <taxon>BOP clade</taxon>
        <taxon>Oryzoideae</taxon>
        <taxon>Oryzeae</taxon>
        <taxon>Oryzinae</taxon>
        <taxon>Oryza</taxon>
        <taxon>Oryza meyeriana</taxon>
    </lineage>
</organism>
<gene>
    <name evidence="3" type="ORF">E2562_007064</name>
</gene>
<dbReference type="PROSITE" id="PS51352">
    <property type="entry name" value="THIOREDOXIN_2"/>
    <property type="match status" value="1"/>
</dbReference>
<evidence type="ECO:0000256" key="1">
    <source>
        <dbReference type="ARBA" id="ARBA00022737"/>
    </source>
</evidence>
<dbReference type="Gene3D" id="1.20.5.4130">
    <property type="match status" value="1"/>
</dbReference>
<name>A0A6G1F4N2_9ORYZ</name>
<evidence type="ECO:0000259" key="2">
    <source>
        <dbReference type="PROSITE" id="PS51352"/>
    </source>
</evidence>
<dbReference type="Pfam" id="PF00931">
    <property type="entry name" value="NB-ARC"/>
    <property type="match status" value="1"/>
</dbReference>
<dbReference type="AlphaFoldDB" id="A0A6G1F4N2"/>
<dbReference type="Pfam" id="PF23598">
    <property type="entry name" value="LRR_14"/>
    <property type="match status" value="1"/>
</dbReference>
<dbReference type="SUPFAM" id="SSF52540">
    <property type="entry name" value="P-loop containing nucleoside triphosphate hydrolases"/>
    <property type="match status" value="1"/>
</dbReference>
<dbReference type="PANTHER" id="PTHR19338">
    <property type="entry name" value="TRANSLOCASE OF INNER MITOCHONDRIAL MEMBRANE 13 HOMOLOG"/>
    <property type="match status" value="1"/>
</dbReference>
<evidence type="ECO:0000313" key="4">
    <source>
        <dbReference type="Proteomes" id="UP000479710"/>
    </source>
</evidence>
<evidence type="ECO:0000313" key="3">
    <source>
        <dbReference type="EMBL" id="KAF0931867.1"/>
    </source>
</evidence>
<dbReference type="PANTHER" id="PTHR19338:SF30">
    <property type="entry name" value="NB-ARC DOMAIN-CONTAINING PROTEIN"/>
    <property type="match status" value="1"/>
</dbReference>
<dbReference type="InterPro" id="IPR036249">
    <property type="entry name" value="Thioredoxin-like_sf"/>
</dbReference>
<dbReference type="Proteomes" id="UP000479710">
    <property type="component" value="Unassembled WGS sequence"/>
</dbReference>
<dbReference type="EMBL" id="SPHZ02000001">
    <property type="protein sequence ID" value="KAF0931867.1"/>
    <property type="molecule type" value="Genomic_DNA"/>
</dbReference>
<comment type="caution">
    <text evidence="3">The sequence shown here is derived from an EMBL/GenBank/DDBJ whole genome shotgun (WGS) entry which is preliminary data.</text>
</comment>
<dbReference type="Pfam" id="PF00085">
    <property type="entry name" value="Thioredoxin"/>
    <property type="match status" value="1"/>
</dbReference>
<dbReference type="GO" id="GO:0043531">
    <property type="term" value="F:ADP binding"/>
    <property type="evidence" value="ECO:0007669"/>
    <property type="project" value="InterPro"/>
</dbReference>